<keyword evidence="3" id="KW-1185">Reference proteome</keyword>
<dbReference type="KEGG" id="dac:Daci_3410"/>
<dbReference type="AlphaFoldDB" id="A9C2A4"/>
<proteinExistence type="predicted"/>
<evidence type="ECO:0000256" key="1">
    <source>
        <dbReference type="ARBA" id="ARBA00022737"/>
    </source>
</evidence>
<gene>
    <name evidence="2" type="ordered locus">Daci_3410</name>
</gene>
<dbReference type="PANTHER" id="PTHR37456">
    <property type="entry name" value="SI:CH211-266K2.1"/>
    <property type="match status" value="1"/>
</dbReference>
<protein>
    <submittedName>
        <fullName evidence="2">Uncharacterized protein</fullName>
    </submittedName>
</protein>
<reference evidence="3" key="2">
    <citation type="submission" date="2007-11" db="EMBL/GenBank/DDBJ databases">
        <title>Complete sequence of Delftia acidovorans DSM 14801 / SPH-1.</title>
        <authorList>
            <person name="Copeland A."/>
            <person name="Lucas S."/>
            <person name="Lapidus A."/>
            <person name="Barry K."/>
            <person name="Glavina del Rio T."/>
            <person name="Dalin E."/>
            <person name="Tice H."/>
            <person name="Pitluck S."/>
            <person name="Lowry S."/>
            <person name="Clum A."/>
            <person name="Schmutz J."/>
            <person name="Larimer F."/>
            <person name="Land M."/>
            <person name="Hauser L."/>
            <person name="Kyrpides N."/>
            <person name="Kim E."/>
            <person name="Schleheck D."/>
            <person name="Richardson P."/>
        </authorList>
    </citation>
    <scope>NUCLEOTIDE SEQUENCE [LARGE SCALE GENOMIC DNA]</scope>
    <source>
        <strain evidence="3">DSM 14801 / SPH-1</strain>
    </source>
</reference>
<dbReference type="eggNOG" id="COG1315">
    <property type="taxonomic scope" value="Bacteria"/>
</dbReference>
<keyword evidence="1" id="KW-0677">Repeat</keyword>
<accession>A9C2A4</accession>
<organism evidence="2 3">
    <name type="scientific">Delftia acidovorans (strain DSM 14801 / SPH-1)</name>
    <dbReference type="NCBI Taxonomy" id="398578"/>
    <lineage>
        <taxon>Bacteria</taxon>
        <taxon>Pseudomonadati</taxon>
        <taxon>Pseudomonadota</taxon>
        <taxon>Betaproteobacteria</taxon>
        <taxon>Burkholderiales</taxon>
        <taxon>Comamonadaceae</taxon>
        <taxon>Delftia</taxon>
    </lineage>
</organism>
<dbReference type="eggNOG" id="COG5164">
    <property type="taxonomic scope" value="Bacteria"/>
</dbReference>
<dbReference type="Proteomes" id="UP000000784">
    <property type="component" value="Chromosome"/>
</dbReference>
<sequence length="316" mass="32093">MPVTTPITANNLEITKERVKEWSACTGGYRWFLEQFPQGGQFVPVYRALRAAGRADDANWLVGKISPELDPVLRVAQIAQVVGADREWVAEQVQEVIKAADKDVATGYKGHAAATGDEGHAAATGYKGHAAATGNYGHAAATGYKGHAAATGDEGHAAATGNYGHAAATGYKGHAAATGDEGHAAATGNYGHAAATGYKGHAAATGDEGHAAATGDEGHAAATGYRGHAAATGYRGHAAATGNYGHAAATGEHAIAAALGMASKAMAGEKGAIVLVHFNDDGELIHIRASKVGENGVAAGKWYLLDADGQFVECEE</sequence>
<evidence type="ECO:0000313" key="2">
    <source>
        <dbReference type="EMBL" id="ABX36048.1"/>
    </source>
</evidence>
<dbReference type="EMBL" id="CP000884">
    <property type="protein sequence ID" value="ABX36048.1"/>
    <property type="molecule type" value="Genomic_DNA"/>
</dbReference>
<name>A9C2A4_DELAS</name>
<dbReference type="HOGENOM" id="CLU_796673_0_0_4"/>
<dbReference type="InterPro" id="IPR050938">
    <property type="entry name" value="Collagen_Structural_Proteins"/>
</dbReference>
<dbReference type="PANTHER" id="PTHR37456:SF3">
    <property type="entry name" value="COLLAGEN ALPHA-1(XXV) CHAIN"/>
    <property type="match status" value="1"/>
</dbReference>
<dbReference type="STRING" id="398578.Daci_3410"/>
<reference evidence="2 3" key="1">
    <citation type="journal article" date="2004" name="Appl. Environ. Microbiol.">
        <title>Mineralization of individual congeners of linear alkylbenzenesulfonate by defined pairs of heterotrophic bacteria.</title>
        <authorList>
            <person name="Schleheck D."/>
            <person name="Knepper T.P."/>
            <person name="Fischer K."/>
            <person name="Cook A.M."/>
        </authorList>
    </citation>
    <scope>NUCLEOTIDE SEQUENCE [LARGE SCALE GENOMIC DNA]</scope>
    <source>
        <strain evidence="3">DSM 14801 / SPH-1</strain>
    </source>
</reference>
<evidence type="ECO:0000313" key="3">
    <source>
        <dbReference type="Proteomes" id="UP000000784"/>
    </source>
</evidence>